<keyword evidence="3" id="KW-1185">Reference proteome</keyword>
<comment type="caution">
    <text evidence="2">The sequence shown here is derived from an EMBL/GenBank/DDBJ whole genome shotgun (WGS) entry which is preliminary data.</text>
</comment>
<evidence type="ECO:0000313" key="3">
    <source>
        <dbReference type="Proteomes" id="UP000767392"/>
    </source>
</evidence>
<dbReference type="Proteomes" id="UP000767392">
    <property type="component" value="Unassembled WGS sequence"/>
</dbReference>
<organism evidence="2 3">
    <name type="scientific">Apilactobacillus timberlakei</name>
    <dbReference type="NCBI Taxonomy" id="2008380"/>
    <lineage>
        <taxon>Bacteria</taxon>
        <taxon>Bacillati</taxon>
        <taxon>Bacillota</taxon>
        <taxon>Bacilli</taxon>
        <taxon>Lactobacillales</taxon>
        <taxon>Lactobacillaceae</taxon>
        <taxon>Apilactobacillus</taxon>
    </lineage>
</organism>
<dbReference type="EMBL" id="QUAM01000009">
    <property type="protein sequence ID" value="TPR12312.1"/>
    <property type="molecule type" value="Genomic_DNA"/>
</dbReference>
<feature type="transmembrane region" description="Helical" evidence="1">
    <location>
        <begin position="37"/>
        <end position="56"/>
    </location>
</feature>
<reference evidence="2 3" key="1">
    <citation type="submission" date="2018-08" db="EMBL/GenBank/DDBJ databases">
        <title>Comparative genomics of wild bee and flower associated Lactobacillus reveals potential adaptation to the bee host.</title>
        <authorList>
            <person name="Vuong H.Q."/>
            <person name="Mcfrederick Q.S."/>
        </authorList>
    </citation>
    <scope>NUCLEOTIDE SEQUENCE [LARGE SCALE GENOMIC DNA]</scope>
    <source>
        <strain evidence="2 3">HV_04</strain>
    </source>
</reference>
<protein>
    <recommendedName>
        <fullName evidence="4">Cardiolipin synthase N-terminal domain-containing protein</fullName>
    </recommendedName>
</protein>
<feature type="transmembrane region" description="Helical" evidence="1">
    <location>
        <begin position="6"/>
        <end position="25"/>
    </location>
</feature>
<proteinExistence type="predicted"/>
<keyword evidence="1" id="KW-0812">Transmembrane</keyword>
<evidence type="ECO:0000313" key="2">
    <source>
        <dbReference type="EMBL" id="TPR12312.1"/>
    </source>
</evidence>
<keyword evidence="1" id="KW-1133">Transmembrane helix</keyword>
<gene>
    <name evidence="2" type="ORF">DY048_07905</name>
</gene>
<evidence type="ECO:0000256" key="1">
    <source>
        <dbReference type="SAM" id="Phobius"/>
    </source>
</evidence>
<accession>A0ABY2YV66</accession>
<evidence type="ECO:0008006" key="4">
    <source>
        <dbReference type="Google" id="ProtNLM"/>
    </source>
</evidence>
<name>A0ABY2YV66_9LACO</name>
<keyword evidence="1" id="KW-0472">Membrane</keyword>
<sequence length="61" mass="7275">MNLRIIIPLIFIFFLYLYLCINFILKTNQTRFLPKWLWAILCVISIPLGGILFIIFGRKDN</sequence>